<dbReference type="Proteomes" id="UP000230232">
    <property type="component" value="Unassembled WGS sequence"/>
</dbReference>
<organism evidence="1 2">
    <name type="scientific">Candidatus Yanofskybacteria bacterium CG10_big_fil_rev_8_21_14_0_10_46_23</name>
    <dbReference type="NCBI Taxonomy" id="1975098"/>
    <lineage>
        <taxon>Bacteria</taxon>
        <taxon>Candidatus Yanofskyibacteriota</taxon>
    </lineage>
</organism>
<dbReference type="EMBL" id="PCXO01000012">
    <property type="protein sequence ID" value="PIR41125.1"/>
    <property type="molecule type" value="Genomic_DNA"/>
</dbReference>
<evidence type="ECO:0000313" key="1">
    <source>
        <dbReference type="EMBL" id="PIR41125.1"/>
    </source>
</evidence>
<reference evidence="1 2" key="1">
    <citation type="submission" date="2017-09" db="EMBL/GenBank/DDBJ databases">
        <title>Depth-based differentiation of microbial function through sediment-hosted aquifers and enrichment of novel symbionts in the deep terrestrial subsurface.</title>
        <authorList>
            <person name="Probst A.J."/>
            <person name="Ladd B."/>
            <person name="Jarett J.K."/>
            <person name="Geller-Mcgrath D.E."/>
            <person name="Sieber C.M."/>
            <person name="Emerson J.B."/>
            <person name="Anantharaman K."/>
            <person name="Thomas B.C."/>
            <person name="Malmstrom R."/>
            <person name="Stieglmeier M."/>
            <person name="Klingl A."/>
            <person name="Woyke T."/>
            <person name="Ryan C.M."/>
            <person name="Banfield J.F."/>
        </authorList>
    </citation>
    <scope>NUCLEOTIDE SEQUENCE [LARGE SCALE GENOMIC DNA]</scope>
    <source>
        <strain evidence="1">CG10_big_fil_rev_8_21_14_0_10_46_23</strain>
    </source>
</reference>
<proteinExistence type="predicted"/>
<name>A0A2H0R5N7_9BACT</name>
<sequence length="61" mass="7101">MEGRKNDFDSPVLFWSCLDASWVIHVPFEVPVREANISYAGVDWIFDRDAFTHNGVFRLLN</sequence>
<accession>A0A2H0R5N7</accession>
<gene>
    <name evidence="1" type="ORF">COV31_03220</name>
</gene>
<dbReference type="AlphaFoldDB" id="A0A2H0R5N7"/>
<evidence type="ECO:0000313" key="2">
    <source>
        <dbReference type="Proteomes" id="UP000230232"/>
    </source>
</evidence>
<protein>
    <submittedName>
        <fullName evidence="1">Uncharacterized protein</fullName>
    </submittedName>
</protein>
<comment type="caution">
    <text evidence="1">The sequence shown here is derived from an EMBL/GenBank/DDBJ whole genome shotgun (WGS) entry which is preliminary data.</text>
</comment>